<comment type="subcellular location">
    <subcellularLocation>
        <location evidence="2 5">Nucleus</location>
    </subcellularLocation>
</comment>
<feature type="domain" description="Pre-rRNA-processing protein Ipi1 N-terminal" evidence="7">
    <location>
        <begin position="120"/>
        <end position="218"/>
    </location>
</feature>
<feature type="compositionally biased region" description="Basic residues" evidence="6">
    <location>
        <begin position="1"/>
        <end position="14"/>
    </location>
</feature>
<dbReference type="InterPro" id="IPR016024">
    <property type="entry name" value="ARM-type_fold"/>
</dbReference>
<comment type="caution">
    <text evidence="8">The sequence shown here is derived from an EMBL/GenBank/DDBJ whole genome shotgun (WGS) entry which is preliminary data.</text>
</comment>
<dbReference type="OrthoDB" id="361362at2759"/>
<feature type="region of interest" description="Disordered" evidence="6">
    <location>
        <begin position="1"/>
        <end position="20"/>
    </location>
</feature>
<evidence type="ECO:0000256" key="1">
    <source>
        <dbReference type="ARBA" id="ARBA00002355"/>
    </source>
</evidence>
<keyword evidence="5" id="KW-0690">Ribosome biogenesis</keyword>
<evidence type="ECO:0000256" key="6">
    <source>
        <dbReference type="SAM" id="MobiDB-lite"/>
    </source>
</evidence>
<protein>
    <recommendedName>
        <fullName evidence="5">Pre-rRNA-processing protein</fullName>
    </recommendedName>
</protein>
<sequence>MGSSKPKLKVGKTKPKADNFTDTSFRAKSIVVNQQSLTTSAPSSSSQFAHYLSLASSSKSDTQRRDALSYLTTQLSSQPVNAAMLLPTSILLPKLLPLILDGSSAVRTQLLKFLRLLPPEDISDRAEQVLLYTRAGMTHLAAEIRVDAVTVLEWLLEVAKEDVVTCPGGWVKTLKSFMSMMGWAASSGSSKWTSASKASFGKTGKAFPRQVLVLAQFLKVGLVESESESHTAAGSGLFPLCDVARHMIPTRSNAFAHLNLFGSSRDEEGEMYIDREDRQRVFQKRFQVAVDVGVANAKKEAGEAGRAAAVLSKVLRDGMADYSGVDDTQ</sequence>
<name>A0A8H4VW39_9HELO</name>
<dbReference type="EMBL" id="JAAMPI010001666">
    <property type="protein sequence ID" value="KAF4624402.1"/>
    <property type="molecule type" value="Genomic_DNA"/>
</dbReference>
<dbReference type="AlphaFoldDB" id="A0A8H4VW39"/>
<dbReference type="Proteomes" id="UP000566819">
    <property type="component" value="Unassembled WGS sequence"/>
</dbReference>
<dbReference type="GO" id="GO:0006364">
    <property type="term" value="P:rRNA processing"/>
    <property type="evidence" value="ECO:0007669"/>
    <property type="project" value="UniProtKB-UniRule"/>
</dbReference>
<dbReference type="PANTHER" id="PTHR16056:SF2">
    <property type="entry name" value="TESTIS-EXPRESSED PROTEIN 10"/>
    <property type="match status" value="1"/>
</dbReference>
<dbReference type="SUPFAM" id="SSF48371">
    <property type="entry name" value="ARM repeat"/>
    <property type="match status" value="1"/>
</dbReference>
<evidence type="ECO:0000256" key="5">
    <source>
        <dbReference type="RuleBase" id="RU368021"/>
    </source>
</evidence>
<evidence type="ECO:0000256" key="4">
    <source>
        <dbReference type="ARBA" id="ARBA00023242"/>
    </source>
</evidence>
<evidence type="ECO:0000256" key="2">
    <source>
        <dbReference type="ARBA" id="ARBA00004123"/>
    </source>
</evidence>
<evidence type="ECO:0000313" key="9">
    <source>
        <dbReference type="Proteomes" id="UP000566819"/>
    </source>
</evidence>
<organism evidence="8 9">
    <name type="scientific">Cudoniella acicularis</name>
    <dbReference type="NCBI Taxonomy" id="354080"/>
    <lineage>
        <taxon>Eukaryota</taxon>
        <taxon>Fungi</taxon>
        <taxon>Dikarya</taxon>
        <taxon>Ascomycota</taxon>
        <taxon>Pezizomycotina</taxon>
        <taxon>Leotiomycetes</taxon>
        <taxon>Helotiales</taxon>
        <taxon>Tricladiaceae</taxon>
        <taxon>Cudoniella</taxon>
    </lineage>
</organism>
<dbReference type="InterPro" id="IPR024679">
    <property type="entry name" value="Ipi1_N"/>
</dbReference>
<comment type="similarity">
    <text evidence="3 5">Belongs to the IPI1/TEX10 family.</text>
</comment>
<evidence type="ECO:0000256" key="3">
    <source>
        <dbReference type="ARBA" id="ARBA00006427"/>
    </source>
</evidence>
<dbReference type="PANTHER" id="PTHR16056">
    <property type="entry name" value="REGULATOR OF MICROTUBULE DYNAMICS PROTEIN"/>
    <property type="match status" value="1"/>
</dbReference>
<comment type="function">
    <text evidence="1 5">Component of the RIX1 complex required for processing of ITS2 sequences from 35S pre-rRNA.</text>
</comment>
<accession>A0A8H4VW39</accession>
<keyword evidence="9" id="KW-1185">Reference proteome</keyword>
<dbReference type="GO" id="GO:0120330">
    <property type="term" value="C:rixosome complex"/>
    <property type="evidence" value="ECO:0007669"/>
    <property type="project" value="UniProtKB-UniRule"/>
</dbReference>
<comment type="subunit">
    <text evidence="5">Component of the RIX1 complex.</text>
</comment>
<evidence type="ECO:0000313" key="8">
    <source>
        <dbReference type="EMBL" id="KAF4624402.1"/>
    </source>
</evidence>
<keyword evidence="5" id="KW-0698">rRNA processing</keyword>
<reference evidence="8 9" key="1">
    <citation type="submission" date="2020-03" db="EMBL/GenBank/DDBJ databases">
        <title>Draft Genome Sequence of Cudoniella acicularis.</title>
        <authorList>
            <person name="Buettner E."/>
            <person name="Kellner H."/>
        </authorList>
    </citation>
    <scope>NUCLEOTIDE SEQUENCE [LARGE SCALE GENOMIC DNA]</scope>
    <source>
        <strain evidence="8 9">DSM 108380</strain>
    </source>
</reference>
<dbReference type="Pfam" id="PF12333">
    <property type="entry name" value="Ipi1_N"/>
    <property type="match status" value="1"/>
</dbReference>
<proteinExistence type="inferred from homology"/>
<dbReference type="GO" id="GO:0005634">
    <property type="term" value="C:nucleus"/>
    <property type="evidence" value="ECO:0007669"/>
    <property type="project" value="UniProtKB-SubCell"/>
</dbReference>
<gene>
    <name evidence="8" type="ORF">G7Y89_g13768</name>
</gene>
<evidence type="ECO:0000259" key="7">
    <source>
        <dbReference type="Pfam" id="PF12333"/>
    </source>
</evidence>
<keyword evidence="4 5" id="KW-0539">Nucleus</keyword>